<dbReference type="SUPFAM" id="SSF82649">
    <property type="entry name" value="SufE/NifU"/>
    <property type="match status" value="1"/>
</dbReference>
<dbReference type="EMBL" id="CBTK010000271">
    <property type="protein sequence ID" value="CDH46663.1"/>
    <property type="molecule type" value="Genomic_DNA"/>
</dbReference>
<organism evidence="3 4">
    <name type="scientific">Candidatus Contendobacter odensis Run_B_J11</name>
    <dbReference type="NCBI Taxonomy" id="1400861"/>
    <lineage>
        <taxon>Bacteria</taxon>
        <taxon>Pseudomonadati</taxon>
        <taxon>Pseudomonadota</taxon>
        <taxon>Gammaproteobacteria</taxon>
        <taxon>Candidatus Competibacteraceae</taxon>
        <taxon>Candidatus Contendibacter</taxon>
    </lineage>
</organism>
<proteinExistence type="inferred from homology"/>
<protein>
    <submittedName>
        <fullName evidence="3">SufE protein probably involved in Fe-S center assembly</fullName>
    </submittedName>
</protein>
<dbReference type="Pfam" id="PF02657">
    <property type="entry name" value="SufE"/>
    <property type="match status" value="1"/>
</dbReference>
<dbReference type="PANTHER" id="PTHR43597:SF5">
    <property type="entry name" value="SUFE-LIKE PROTEIN 2, CHLOROPLASTIC"/>
    <property type="match status" value="1"/>
</dbReference>
<reference evidence="3 4" key="1">
    <citation type="journal article" date="2014" name="ISME J.">
        <title>Candidatus Competibacter-lineage genomes retrieved from metagenomes reveal functional metabolic diversity.</title>
        <authorList>
            <person name="McIlroy S.J."/>
            <person name="Albertsen M."/>
            <person name="Andresen E.K."/>
            <person name="Saunders A.M."/>
            <person name="Kristiansen R."/>
            <person name="Stokholm-Bjerregaard M."/>
            <person name="Nielsen K.L."/>
            <person name="Nielsen P.H."/>
        </authorList>
    </citation>
    <scope>NUCLEOTIDE SEQUENCE [LARGE SCALE GENOMIC DNA]</scope>
    <source>
        <strain evidence="3 4">Run_B_J11</strain>
    </source>
</reference>
<evidence type="ECO:0000313" key="3">
    <source>
        <dbReference type="EMBL" id="CDH46663.1"/>
    </source>
</evidence>
<dbReference type="PANTHER" id="PTHR43597">
    <property type="entry name" value="SULFUR ACCEPTOR PROTEIN CSDE"/>
    <property type="match status" value="1"/>
</dbReference>
<name>A0A7U7GEF1_9GAMM</name>
<comment type="caution">
    <text evidence="3">The sequence shown here is derived from an EMBL/GenBank/DDBJ whole genome shotgun (WGS) entry which is preliminary data.</text>
</comment>
<gene>
    <name evidence="3" type="ORF">BN874_550010</name>
</gene>
<dbReference type="InterPro" id="IPR003808">
    <property type="entry name" value="Fe-S_metab-assoc_dom"/>
</dbReference>
<dbReference type="RefSeq" id="WP_051497949.1">
    <property type="nucleotide sequence ID" value="NZ_CBTK010000271.1"/>
</dbReference>
<dbReference type="AlphaFoldDB" id="A0A7U7GEF1"/>
<evidence type="ECO:0000256" key="1">
    <source>
        <dbReference type="ARBA" id="ARBA00010282"/>
    </source>
</evidence>
<evidence type="ECO:0000259" key="2">
    <source>
        <dbReference type="Pfam" id="PF02657"/>
    </source>
</evidence>
<accession>A0A7U7GEF1</accession>
<dbReference type="Proteomes" id="UP000019184">
    <property type="component" value="Unassembled WGS sequence"/>
</dbReference>
<comment type="similarity">
    <text evidence="1">Belongs to the SufE family.</text>
</comment>
<evidence type="ECO:0000313" key="4">
    <source>
        <dbReference type="Proteomes" id="UP000019184"/>
    </source>
</evidence>
<sequence length="159" mass="17744">MTLLKPDVGLAEETGTPVAVSARSIEATIATFVKAFAMLDDWNDRYRYLIDLGRRLPHFPEEWRTKSNQLRGCQSQVWIVGIRSADRLCFRAVSDAAIVSGLIGLLLAVYNGRQAEEILTTSPEFLNALGLYEHLSPSRGNGLYALVQFIRRFARAETA</sequence>
<feature type="domain" description="Fe-S metabolism associated" evidence="2">
    <location>
        <begin position="34"/>
        <end position="152"/>
    </location>
</feature>
<keyword evidence="4" id="KW-1185">Reference proteome</keyword>
<dbReference type="Gene3D" id="3.90.1010.10">
    <property type="match status" value="1"/>
</dbReference>